<comment type="catalytic activity">
    <reaction evidence="10">
        <text>7-carboxy-7-carbaguanine + NH4(+) + 2 ATP = 7-cyano-7-carbaguanine + 2 AMP + 2 diphosphate + 2 H(+)</text>
        <dbReference type="Rhea" id="RHEA:27982"/>
        <dbReference type="ChEBI" id="CHEBI:15378"/>
        <dbReference type="ChEBI" id="CHEBI:28938"/>
        <dbReference type="ChEBI" id="CHEBI:30616"/>
        <dbReference type="ChEBI" id="CHEBI:33019"/>
        <dbReference type="ChEBI" id="CHEBI:45075"/>
        <dbReference type="ChEBI" id="CHEBI:61036"/>
        <dbReference type="ChEBI" id="CHEBI:456215"/>
        <dbReference type="EC" id="6.3.4.20"/>
    </reaction>
</comment>
<evidence type="ECO:0000256" key="4">
    <source>
        <dbReference type="ARBA" id="ARBA00022741"/>
    </source>
</evidence>
<comment type="pathway">
    <text evidence="1">Purine metabolism; 7-cyano-7-deazaguanine biosynthesis.</text>
</comment>
<evidence type="ECO:0000256" key="10">
    <source>
        <dbReference type="ARBA" id="ARBA00047890"/>
    </source>
</evidence>
<dbReference type="InterPro" id="IPR014729">
    <property type="entry name" value="Rossmann-like_a/b/a_fold"/>
</dbReference>
<dbReference type="SUPFAM" id="SSF52402">
    <property type="entry name" value="Adenine nucleotide alpha hydrolases-like"/>
    <property type="match status" value="1"/>
</dbReference>
<proteinExistence type="inferred from homology"/>
<comment type="caution">
    <text evidence="11">The sequence shown here is derived from an EMBL/GenBank/DDBJ whole genome shotgun (WGS) entry which is preliminary data.</text>
</comment>
<dbReference type="Gene3D" id="3.40.50.620">
    <property type="entry name" value="HUPs"/>
    <property type="match status" value="1"/>
</dbReference>
<evidence type="ECO:0000256" key="9">
    <source>
        <dbReference type="ARBA" id="ARBA00039149"/>
    </source>
</evidence>
<dbReference type="EMBL" id="UGKR01000003">
    <property type="protein sequence ID" value="STS88767.1"/>
    <property type="molecule type" value="Genomic_DNA"/>
</dbReference>
<comment type="similarity">
    <text evidence="8">Belongs to the QueC family.</text>
</comment>
<evidence type="ECO:0000256" key="7">
    <source>
        <dbReference type="ARBA" id="ARBA00022840"/>
    </source>
</evidence>
<dbReference type="GO" id="GO:0005524">
    <property type="term" value="F:ATP binding"/>
    <property type="evidence" value="ECO:0007669"/>
    <property type="project" value="UniProtKB-KW"/>
</dbReference>
<evidence type="ECO:0000313" key="12">
    <source>
        <dbReference type="Proteomes" id="UP000254545"/>
    </source>
</evidence>
<evidence type="ECO:0000256" key="6">
    <source>
        <dbReference type="ARBA" id="ARBA00022833"/>
    </source>
</evidence>
<evidence type="ECO:0000313" key="11">
    <source>
        <dbReference type="EMBL" id="STS88767.1"/>
    </source>
</evidence>
<organism evidence="11 12">
    <name type="scientific">Klebsiella variicola</name>
    <dbReference type="NCBI Taxonomy" id="244366"/>
    <lineage>
        <taxon>Bacteria</taxon>
        <taxon>Pseudomonadati</taxon>
        <taxon>Pseudomonadota</taxon>
        <taxon>Gammaproteobacteria</taxon>
        <taxon>Enterobacterales</taxon>
        <taxon>Enterobacteriaceae</taxon>
        <taxon>Klebsiella/Raoultella group</taxon>
        <taxon>Klebsiella</taxon>
        <taxon>Klebsiella pneumoniae complex</taxon>
    </lineage>
</organism>
<keyword evidence="3" id="KW-0479">Metal-binding</keyword>
<accession>A0A7H4MEL7</accession>
<dbReference type="GO" id="GO:0046872">
    <property type="term" value="F:metal ion binding"/>
    <property type="evidence" value="ECO:0007669"/>
    <property type="project" value="UniProtKB-KW"/>
</dbReference>
<protein>
    <recommendedName>
        <fullName evidence="9">7-cyano-7-deazaguanine synthase</fullName>
        <ecNumber evidence="9">6.3.4.20</ecNumber>
    </recommendedName>
</protein>
<keyword evidence="4" id="KW-0547">Nucleotide-binding</keyword>
<dbReference type="PANTHER" id="PTHR42914:SF1">
    <property type="entry name" value="7-CYANO-7-DEAZAGUANINE SYNTHASE"/>
    <property type="match status" value="1"/>
</dbReference>
<dbReference type="AlphaFoldDB" id="A0A7H4MEL7"/>
<reference evidence="11 12" key="1">
    <citation type="submission" date="2018-06" db="EMBL/GenBank/DDBJ databases">
        <authorList>
            <consortium name="Pathogen Informatics"/>
            <person name="Doyle S."/>
        </authorList>
    </citation>
    <scope>NUCLEOTIDE SEQUENCE [LARGE SCALE GENOMIC DNA]</scope>
    <source>
        <strain evidence="11 12">NCTC9177</strain>
    </source>
</reference>
<evidence type="ECO:0000256" key="1">
    <source>
        <dbReference type="ARBA" id="ARBA00005061"/>
    </source>
</evidence>
<dbReference type="Proteomes" id="UP000254545">
    <property type="component" value="Unassembled WGS sequence"/>
</dbReference>
<dbReference type="GO" id="GO:0016874">
    <property type="term" value="F:ligase activity"/>
    <property type="evidence" value="ECO:0007669"/>
    <property type="project" value="UniProtKB-KW"/>
</dbReference>
<dbReference type="Pfam" id="PF06508">
    <property type="entry name" value="QueC"/>
    <property type="match status" value="1"/>
</dbReference>
<keyword evidence="6" id="KW-0862">Zinc</keyword>
<keyword evidence="7" id="KW-0067">ATP-binding</keyword>
<name>A0A7H4MEL7_KLEVA</name>
<keyword evidence="2 11" id="KW-0436">Ligase</keyword>
<evidence type="ECO:0000256" key="2">
    <source>
        <dbReference type="ARBA" id="ARBA00022598"/>
    </source>
</evidence>
<keyword evidence="5" id="KW-0671">Queuosine biosynthesis</keyword>
<gene>
    <name evidence="11" type="primary">queC_1</name>
    <name evidence="11" type="ORF">NCTC9177_02624</name>
</gene>
<sequence>MKAEAIITGVCETDFSGYPDCRDEFVKALHHAVSLGMAKDIRFETPLMWLNKAETWALADFWGQLDLVRQETLTCYNGIKGDGCGQCAACNLRANGLNQYLGDKVGVMAVMKQKTGLAQA</sequence>
<evidence type="ECO:0000256" key="3">
    <source>
        <dbReference type="ARBA" id="ARBA00022723"/>
    </source>
</evidence>
<dbReference type="PANTHER" id="PTHR42914">
    <property type="entry name" value="7-CYANO-7-DEAZAGUANINE SYNTHASE"/>
    <property type="match status" value="1"/>
</dbReference>
<dbReference type="EC" id="6.3.4.20" evidence="9"/>
<dbReference type="InterPro" id="IPR018317">
    <property type="entry name" value="QueC"/>
</dbReference>
<dbReference type="GO" id="GO:0008616">
    <property type="term" value="P:tRNA queuosine(34) biosynthetic process"/>
    <property type="evidence" value="ECO:0007669"/>
    <property type="project" value="UniProtKB-KW"/>
</dbReference>
<evidence type="ECO:0000256" key="8">
    <source>
        <dbReference type="ARBA" id="ARBA00037993"/>
    </source>
</evidence>
<evidence type="ECO:0000256" key="5">
    <source>
        <dbReference type="ARBA" id="ARBA00022785"/>
    </source>
</evidence>